<evidence type="ECO:0000313" key="4">
    <source>
        <dbReference type="Proteomes" id="UP000799291"/>
    </source>
</evidence>
<dbReference type="PANTHER" id="PTHR24148:SF64">
    <property type="entry name" value="HETEROKARYON INCOMPATIBILITY DOMAIN-CONTAINING PROTEIN"/>
    <property type="match status" value="1"/>
</dbReference>
<dbReference type="InterPro" id="IPR052895">
    <property type="entry name" value="HetReg/Transcr_Mod"/>
</dbReference>
<dbReference type="Pfam" id="PF26639">
    <property type="entry name" value="Het-6_barrel"/>
    <property type="match status" value="1"/>
</dbReference>
<keyword evidence="4" id="KW-1185">Reference proteome</keyword>
<dbReference type="InterPro" id="IPR001202">
    <property type="entry name" value="WW_dom"/>
</dbReference>
<feature type="domain" description="WW" evidence="2">
    <location>
        <begin position="59"/>
        <end position="91"/>
    </location>
</feature>
<sequence>MNAYQYTPLQNPNRDIRLVTLLPGRFDDTIRILIDSCPLSTARSSLERHKRLKLKELQATLPPGWKAYESSEGDYIFSHQNGVTTWTHPDPDFVSDLYRARDTRRVADVWFEALSYTWGNEEDPERIHVLPTSILAMGNEEASSSMNSVLRTLKLGNRLTISRKPPSHRLLRIRKNLATALRYLRRKRESRVLWIDSLCINQDDAEERSRQVARMAEIYALAPRVVVWLGKSSSGGQEALETLAHIGSQEVATKKSAPSLKAPISHPPSTSPKARSYAQPPATTIYSAPSSQPRVPRTIRQSSSTASLKSTLVMGAGRKLLNTSARLSSSTNLLASSTCWRTLQRLFDRHYFRRLWIWQEIVLGDNRAVVQCGSEHVPWLCVRRGITKILHPLSNAPKELRVRSQHVYSLAQCRAGRSFSDLMEHTVNQDCMSDHDKVYAILGLTTPVYRERIVPNYTISAAEAYKQAFLAVMDQTLSLELLSRCDLETHQIRGPTWVPDWSTNPPRKPIETDVFFASADKARVAKLNPFRPGQLSVGGIKCATIGDCLPLGLDTARYVTGGSLIEAYTLTLCMHAVSDKYPGGTSPYPTLDHAKQIFTEYFVFGKRKTSSLEDDPYIRFIFEKARGRVLVSSREGHLGLAPPNTRKDDIVAVIFGCSVPMLLRKTPDSTSKAQQYYVVGPVYMHGLMYGEGPLGPLPSRWGIRLPDATHPRLAFWDAKKKSTTFEDPRLAGLGKDWILNTGNGKKGWRNSKTGETRSVDPRCSIEQLKSRGVSVEWLNLV</sequence>
<accession>A0A6G1IMA7</accession>
<dbReference type="InterPro" id="IPR036020">
    <property type="entry name" value="WW_dom_sf"/>
</dbReference>
<proteinExistence type="predicted"/>
<feature type="domain" description="WW" evidence="2">
    <location>
        <begin position="695"/>
        <end position="730"/>
    </location>
</feature>
<organism evidence="3 4">
    <name type="scientific">Lentithecium fluviatile CBS 122367</name>
    <dbReference type="NCBI Taxonomy" id="1168545"/>
    <lineage>
        <taxon>Eukaryota</taxon>
        <taxon>Fungi</taxon>
        <taxon>Dikarya</taxon>
        <taxon>Ascomycota</taxon>
        <taxon>Pezizomycotina</taxon>
        <taxon>Dothideomycetes</taxon>
        <taxon>Pleosporomycetidae</taxon>
        <taxon>Pleosporales</taxon>
        <taxon>Massarineae</taxon>
        <taxon>Lentitheciaceae</taxon>
        <taxon>Lentithecium</taxon>
    </lineage>
</organism>
<dbReference type="CDD" id="cd00201">
    <property type="entry name" value="WW"/>
    <property type="match status" value="1"/>
</dbReference>
<feature type="compositionally biased region" description="Polar residues" evidence="1">
    <location>
        <begin position="281"/>
        <end position="301"/>
    </location>
</feature>
<evidence type="ECO:0000313" key="3">
    <source>
        <dbReference type="EMBL" id="KAF2679376.1"/>
    </source>
</evidence>
<gene>
    <name evidence="3" type="ORF">K458DRAFT_394070</name>
</gene>
<dbReference type="InterPro" id="IPR010730">
    <property type="entry name" value="HET"/>
</dbReference>
<protein>
    <recommendedName>
        <fullName evidence="2">WW domain-containing protein</fullName>
    </recommendedName>
</protein>
<dbReference type="PROSITE" id="PS50020">
    <property type="entry name" value="WW_DOMAIN_2"/>
    <property type="match status" value="2"/>
</dbReference>
<dbReference type="Pfam" id="PF06985">
    <property type="entry name" value="HET"/>
    <property type="match status" value="1"/>
</dbReference>
<evidence type="ECO:0000259" key="2">
    <source>
        <dbReference type="PROSITE" id="PS50020"/>
    </source>
</evidence>
<feature type="region of interest" description="Disordered" evidence="1">
    <location>
        <begin position="254"/>
        <end position="301"/>
    </location>
</feature>
<dbReference type="PANTHER" id="PTHR24148">
    <property type="entry name" value="ANKYRIN REPEAT DOMAIN-CONTAINING PROTEIN 39 HOMOLOG-RELATED"/>
    <property type="match status" value="1"/>
</dbReference>
<dbReference type="SUPFAM" id="SSF51045">
    <property type="entry name" value="WW domain"/>
    <property type="match status" value="1"/>
</dbReference>
<dbReference type="Proteomes" id="UP000799291">
    <property type="component" value="Unassembled WGS sequence"/>
</dbReference>
<dbReference type="SMART" id="SM00456">
    <property type="entry name" value="WW"/>
    <property type="match status" value="2"/>
</dbReference>
<dbReference type="AlphaFoldDB" id="A0A6G1IMA7"/>
<evidence type="ECO:0000256" key="1">
    <source>
        <dbReference type="SAM" id="MobiDB-lite"/>
    </source>
</evidence>
<reference evidence="3" key="1">
    <citation type="journal article" date="2020" name="Stud. Mycol.">
        <title>101 Dothideomycetes genomes: a test case for predicting lifestyles and emergence of pathogens.</title>
        <authorList>
            <person name="Haridas S."/>
            <person name="Albert R."/>
            <person name="Binder M."/>
            <person name="Bloem J."/>
            <person name="Labutti K."/>
            <person name="Salamov A."/>
            <person name="Andreopoulos B."/>
            <person name="Baker S."/>
            <person name="Barry K."/>
            <person name="Bills G."/>
            <person name="Bluhm B."/>
            <person name="Cannon C."/>
            <person name="Castanera R."/>
            <person name="Culley D."/>
            <person name="Daum C."/>
            <person name="Ezra D."/>
            <person name="Gonzalez J."/>
            <person name="Henrissat B."/>
            <person name="Kuo A."/>
            <person name="Liang C."/>
            <person name="Lipzen A."/>
            <person name="Lutzoni F."/>
            <person name="Magnuson J."/>
            <person name="Mondo S."/>
            <person name="Nolan M."/>
            <person name="Ohm R."/>
            <person name="Pangilinan J."/>
            <person name="Park H.-J."/>
            <person name="Ramirez L."/>
            <person name="Alfaro M."/>
            <person name="Sun H."/>
            <person name="Tritt A."/>
            <person name="Yoshinaga Y."/>
            <person name="Zwiers L.-H."/>
            <person name="Turgeon B."/>
            <person name="Goodwin S."/>
            <person name="Spatafora J."/>
            <person name="Crous P."/>
            <person name="Grigoriev I."/>
        </authorList>
    </citation>
    <scope>NUCLEOTIDE SEQUENCE</scope>
    <source>
        <strain evidence="3">CBS 122367</strain>
    </source>
</reference>
<dbReference type="OrthoDB" id="4850726at2759"/>
<dbReference type="EMBL" id="MU005604">
    <property type="protein sequence ID" value="KAF2679376.1"/>
    <property type="molecule type" value="Genomic_DNA"/>
</dbReference>
<name>A0A6G1IMA7_9PLEO</name>